<comment type="caution">
    <text evidence="1">The sequence shown here is derived from an EMBL/GenBank/DDBJ whole genome shotgun (WGS) entry which is preliminary data.</text>
</comment>
<evidence type="ECO:0000313" key="1">
    <source>
        <dbReference type="EMBL" id="TXD98178.1"/>
    </source>
</evidence>
<name>A0A5C7A4U2_9GAMM</name>
<dbReference type="RefSeq" id="WP_147222386.1">
    <property type="nucleotide sequence ID" value="NZ_CAJGYY010000001.1"/>
</dbReference>
<accession>A0A5C7A4U2</accession>
<evidence type="ECO:0000313" key="2">
    <source>
        <dbReference type="Proteomes" id="UP000321903"/>
    </source>
</evidence>
<sequence length="269" mass="31173">MTYVVYDDDGFNAKSGRLTYEAIERFIIKPTIDLMLNSILDNKNCNEAQSAINIAFLEHQETLMSDYVALYDYDLSPDTSDYECDCEGVCERQCLVNAVVSYNFKEIVRQFEAGIDDDVAELAYVTDEYTEEDFMRIREVSYDVTRVLLYRELGRWAFYNGAYETGISYNSVSTLIYGGAIRNKTQNFDSYIKEEISNRNRKASDARWQPHREKKKERKEKYLKIMKDKGFSTYTDAATYIKLHIDTGKNPSFPTVCRLLSEADKGDFS</sequence>
<keyword evidence="2" id="KW-1185">Reference proteome</keyword>
<dbReference type="Proteomes" id="UP000321903">
    <property type="component" value="Unassembled WGS sequence"/>
</dbReference>
<dbReference type="AlphaFoldDB" id="A0A5C7A4U2"/>
<organism evidence="1 2">
    <name type="scientific">Psychrobacter frigidicola</name>
    <dbReference type="NCBI Taxonomy" id="45611"/>
    <lineage>
        <taxon>Bacteria</taxon>
        <taxon>Pseudomonadati</taxon>
        <taxon>Pseudomonadota</taxon>
        <taxon>Gammaproteobacteria</taxon>
        <taxon>Moraxellales</taxon>
        <taxon>Moraxellaceae</taxon>
        <taxon>Psychrobacter</taxon>
    </lineage>
</organism>
<dbReference type="EMBL" id="VORZ01000001">
    <property type="protein sequence ID" value="TXD98178.1"/>
    <property type="molecule type" value="Genomic_DNA"/>
</dbReference>
<reference evidence="1 2" key="1">
    <citation type="submission" date="2019-08" db="EMBL/GenBank/DDBJ databases">
        <title>Genome sequence of Psychrobacter frigidicola ACAM304 (type strain).</title>
        <authorList>
            <person name="Bowman J.P."/>
        </authorList>
    </citation>
    <scope>NUCLEOTIDE SEQUENCE [LARGE SCALE GENOMIC DNA]</scope>
    <source>
        <strain evidence="1 2">ACAM 304</strain>
    </source>
</reference>
<protein>
    <submittedName>
        <fullName evidence="1">Uncharacterized protein</fullName>
    </submittedName>
</protein>
<gene>
    <name evidence="1" type="ORF">ES754_04375</name>
</gene>
<proteinExistence type="predicted"/>